<keyword evidence="1" id="KW-0175">Coiled coil</keyword>
<dbReference type="RefSeq" id="WP_146820196.1">
    <property type="nucleotide sequence ID" value="NZ_CP029077.1"/>
</dbReference>
<feature type="coiled-coil region" evidence="1">
    <location>
        <begin position="29"/>
        <end position="77"/>
    </location>
</feature>
<protein>
    <submittedName>
        <fullName evidence="3">Uncharacterized protein</fullName>
    </submittedName>
</protein>
<evidence type="ECO:0000256" key="2">
    <source>
        <dbReference type="SAM" id="MobiDB-lite"/>
    </source>
</evidence>
<evidence type="ECO:0000256" key="1">
    <source>
        <dbReference type="SAM" id="Coils"/>
    </source>
</evidence>
<evidence type="ECO:0000313" key="4">
    <source>
        <dbReference type="Proteomes" id="UP000321934"/>
    </source>
</evidence>
<keyword evidence="4" id="KW-1185">Reference proteome</keyword>
<organism evidence="3 4">
    <name type="scientific">Candidatus Deianiraea vastatrix</name>
    <dbReference type="NCBI Taxonomy" id="2163644"/>
    <lineage>
        <taxon>Bacteria</taxon>
        <taxon>Pseudomonadati</taxon>
        <taxon>Pseudomonadota</taxon>
        <taxon>Alphaproteobacteria</taxon>
        <taxon>Rickettsiales</taxon>
        <taxon>Candidatus Deianiraeaceae</taxon>
        <taxon>Candidatus Deianiraea</taxon>
    </lineage>
</organism>
<gene>
    <name evidence="3" type="ORF">Deia_00074</name>
</gene>
<dbReference type="AlphaFoldDB" id="A0A5B8XC18"/>
<feature type="region of interest" description="Disordered" evidence="2">
    <location>
        <begin position="142"/>
        <end position="162"/>
    </location>
</feature>
<name>A0A5B8XC18_9RICK</name>
<dbReference type="EMBL" id="CP029077">
    <property type="protein sequence ID" value="QED22888.1"/>
    <property type="molecule type" value="Genomic_DNA"/>
</dbReference>
<feature type="coiled-coil region" evidence="1">
    <location>
        <begin position="115"/>
        <end position="142"/>
    </location>
</feature>
<accession>A0A5B8XC18</accession>
<proteinExistence type="predicted"/>
<sequence>MGQCQACGLDRAVLSEKINALDEQHRKEYEDLNSKYNNLFGKYDSLKKQYKGLVIKFSHLKDVNKMQQDELDRLQSEGGNTRHTSMMENFSYLANKQELERTIQQRECELLRIFLEDRRKKIQLLEKENSELNKLVRELQQNPRPKQTLNPYKIGNPKPKIHNPRQIIYPQKDTMQKMIKQLQKANFQSRNGQNLLYN</sequence>
<dbReference type="Proteomes" id="UP000321934">
    <property type="component" value="Chromosome"/>
</dbReference>
<reference evidence="3 4" key="1">
    <citation type="journal article" date="2019" name="ISME J.">
        <title>Deianiraea, an extracellular bacterium associated with the ciliate Paramecium, suggests an alternative scenario for the evolution of Rickettsiales.</title>
        <authorList>
            <person name="Castelli M."/>
            <person name="Sabaneyeva E."/>
            <person name="Lanzoni O."/>
            <person name="Lebedeva N."/>
            <person name="Floriano A.M."/>
            <person name="Gaiarsa S."/>
            <person name="Benken K."/>
            <person name="Modeo L."/>
            <person name="Bandi C."/>
            <person name="Potekhin A."/>
            <person name="Sassera D."/>
            <person name="Petroni G."/>
        </authorList>
    </citation>
    <scope>NUCLEOTIDE SEQUENCE [LARGE SCALE GENOMIC DNA]</scope>
    <source>
        <strain evidence="3">CyL4-1</strain>
    </source>
</reference>
<evidence type="ECO:0000313" key="3">
    <source>
        <dbReference type="EMBL" id="QED22888.1"/>
    </source>
</evidence>